<proteinExistence type="predicted"/>
<sequence length="294" mass="32682">MFGSFLESIEDPRSIITPIQSGITFPECLEGRVEKYAPYVQRFRSLILNSNNSAQLLETIRDPSFGTGPERMPFLKLFRRCVSPVCDTEATKKVRAISTSTFVDNYGHTFKPIEELAEQFGWISCGELAALCALVGEYDDRGQQGYVLTDLFFTWFEQAFDDFSIEGPRGAGKDIQLSEVFPAFEGEYPADFIVRDHSGNVQAVGFARYDSTRGGSQSDDRTGGNSDKVAKAKGFSKKTGESFKLIFLADGPGLAHQDTWAEACTLDGKWDGKVRVTTLKTAPQRITREWLTAN</sequence>
<dbReference type="EMBL" id="AP012273">
    <property type="protein sequence ID" value="BAO43893.1"/>
    <property type="molecule type" value="Genomic_DNA"/>
</dbReference>
<keyword evidence="3" id="KW-1185">Reference proteome</keyword>
<dbReference type="OrthoDB" id="3034575at2"/>
<feature type="region of interest" description="Disordered" evidence="1">
    <location>
        <begin position="211"/>
        <end position="233"/>
    </location>
</feature>
<accession>A0A7U6GHT4</accession>
<protein>
    <recommendedName>
        <fullName evidence="4">BstEII</fullName>
    </recommendedName>
</protein>
<evidence type="ECO:0000313" key="2">
    <source>
        <dbReference type="EMBL" id="BAO43893.1"/>
    </source>
</evidence>
<dbReference type="RefSeq" id="WP_041066107.1">
    <property type="nucleotide sequence ID" value="NZ_AP012273.1"/>
</dbReference>
<evidence type="ECO:0000313" key="3">
    <source>
        <dbReference type="Proteomes" id="UP000031631"/>
    </source>
</evidence>
<organism evidence="2 3">
    <name type="scientific">Thiolapillus brandeum</name>
    <dbReference type="NCBI Taxonomy" id="1076588"/>
    <lineage>
        <taxon>Bacteria</taxon>
        <taxon>Pseudomonadati</taxon>
        <taxon>Pseudomonadota</taxon>
        <taxon>Gammaproteobacteria</taxon>
        <taxon>Chromatiales</taxon>
        <taxon>Sedimenticolaceae</taxon>
        <taxon>Thiolapillus</taxon>
    </lineage>
</organism>
<evidence type="ECO:0000256" key="1">
    <source>
        <dbReference type="SAM" id="MobiDB-lite"/>
    </source>
</evidence>
<evidence type="ECO:0008006" key="4">
    <source>
        <dbReference type="Google" id="ProtNLM"/>
    </source>
</evidence>
<gene>
    <name evidence="2" type="ORF">TBH_C0963</name>
</gene>
<dbReference type="Proteomes" id="UP000031631">
    <property type="component" value="Chromosome"/>
</dbReference>
<dbReference type="KEGG" id="tbn:TBH_C0963"/>
<dbReference type="AlphaFoldDB" id="A0A7U6GHT4"/>
<reference evidence="2 3" key="1">
    <citation type="journal article" date="2014" name="PLoS ONE">
        <title>Physiological and genomic features of a novel sulfur-oxidizing gammaproteobacterium belonging to a previously uncultivated symbiotic lineage isolated from a hydrothermal vent.</title>
        <authorList>
            <person name="Nunoura T."/>
            <person name="Takaki Y."/>
            <person name="Kazama H."/>
            <person name="Kakuta J."/>
            <person name="Shimamura S."/>
            <person name="Makita H."/>
            <person name="Hirai M."/>
            <person name="Miyazaki M."/>
            <person name="Takai K."/>
        </authorList>
    </citation>
    <scope>NUCLEOTIDE SEQUENCE [LARGE SCALE GENOMIC DNA]</scope>
    <source>
        <strain evidence="2 3">Hiromi1</strain>
    </source>
</reference>
<name>A0A7U6GHT4_9GAMM</name>
<dbReference type="REBASE" id="77188">
    <property type="entry name" value="GprH1ORF964P"/>
</dbReference>